<proteinExistence type="predicted"/>
<evidence type="ECO:0000313" key="1">
    <source>
        <dbReference type="EMBL" id="BCM24210.1"/>
    </source>
</evidence>
<organism evidence="1 2">
    <name type="scientific">Methyloradius palustris</name>
    <dbReference type="NCBI Taxonomy" id="2778876"/>
    <lineage>
        <taxon>Bacteria</taxon>
        <taxon>Pseudomonadati</taxon>
        <taxon>Pseudomonadota</taxon>
        <taxon>Betaproteobacteria</taxon>
        <taxon>Nitrosomonadales</taxon>
        <taxon>Methylophilaceae</taxon>
        <taxon>Methyloradius</taxon>
    </lineage>
</organism>
<accession>A0A8D5G1Z9</accession>
<reference evidence="1" key="1">
    <citation type="journal article" date="2021" name="Arch. Microbiol.">
        <title>Methyloradius palustris gen. nov., sp. nov., a methanol-oxidizing bacterium isolated from snow.</title>
        <authorList>
            <person name="Miyadera T."/>
            <person name="Kojima H."/>
            <person name="Fukui M."/>
        </authorList>
    </citation>
    <scope>NUCLEOTIDE SEQUENCE</scope>
    <source>
        <strain evidence="1">Zm11</strain>
    </source>
</reference>
<protein>
    <submittedName>
        <fullName evidence="1">Uncharacterized protein</fullName>
    </submittedName>
</protein>
<name>A0A8D5G1Z9_9PROT</name>
<dbReference type="Proteomes" id="UP000826722">
    <property type="component" value="Chromosome"/>
</dbReference>
<evidence type="ECO:0000313" key="2">
    <source>
        <dbReference type="Proteomes" id="UP000826722"/>
    </source>
</evidence>
<gene>
    <name evidence="1" type="ORF">ZMTM_04690</name>
</gene>
<dbReference type="AlphaFoldDB" id="A0A8D5G1Z9"/>
<keyword evidence="2" id="KW-1185">Reference proteome</keyword>
<dbReference type="EMBL" id="AP024110">
    <property type="protein sequence ID" value="BCM24210.1"/>
    <property type="molecule type" value="Genomic_DNA"/>
</dbReference>
<sequence length="436" mass="49172">MSNLPPVLELLNSVNFIDKDIKGILKSAKKLIPDITQQAEWTLSNHTYVDNQPNDLTKFNVSPVSGMNPFGDFGKCSGFDCRISMALNFSRTIGLYSEVIYLPDPFTTKFIDDGNKDLSWTDDQVLELIKEATVLQVLRPLIEAGIIQFTSPVRSYCAGCLEKLYDNVDNFTDEAIQEFWHGVSHHKSNDHLVLDTNNLHVPSLMLSKFIDPALKNRKTMKTMARQMFGEIIWEEIHELLFTMNTTESMNSTIFSNSRIGLKTLKKLEGNDRNVYNHLNWENSRDTNLPWIKDLTPQQVVELRNSADKALPQFRELMLKSLTQENLSMSDNESKSSELLTEMRTQAEEVRAELSSIDINSEKNFHNMGGILGMTISIYSAATGNPALGLTTLMATLGLIHTNLKKDHSEVNKAISKPGYVLVKAKDILQHANKSSK</sequence>
<dbReference type="RefSeq" id="WP_221764761.1">
    <property type="nucleotide sequence ID" value="NZ_AP024110.1"/>
</dbReference>
<dbReference type="KEGG" id="mpau:ZMTM_04690"/>